<evidence type="ECO:0000313" key="18">
    <source>
        <dbReference type="EMBL" id="MBB6674561.1"/>
    </source>
</evidence>
<evidence type="ECO:0000256" key="2">
    <source>
        <dbReference type="ARBA" id="ARBA00008414"/>
    </source>
</evidence>
<dbReference type="GO" id="GO:0046872">
    <property type="term" value="F:metal ion binding"/>
    <property type="evidence" value="ECO:0007669"/>
    <property type="project" value="UniProtKB-KW"/>
</dbReference>
<evidence type="ECO:0000256" key="7">
    <source>
        <dbReference type="ARBA" id="ARBA00022723"/>
    </source>
</evidence>
<evidence type="ECO:0000256" key="1">
    <source>
        <dbReference type="ARBA" id="ARBA00006401"/>
    </source>
</evidence>
<dbReference type="InterPro" id="IPR023950">
    <property type="entry name" value="Hmp"/>
</dbReference>
<organism evidence="18 19">
    <name type="scientific">Cohnella nanjingensis</name>
    <dbReference type="NCBI Taxonomy" id="1387779"/>
    <lineage>
        <taxon>Bacteria</taxon>
        <taxon>Bacillati</taxon>
        <taxon>Bacillota</taxon>
        <taxon>Bacilli</taxon>
        <taxon>Bacillales</taxon>
        <taxon>Paenibacillaceae</taxon>
        <taxon>Cohnella</taxon>
    </lineage>
</organism>
<dbReference type="GO" id="GO:0071949">
    <property type="term" value="F:FAD binding"/>
    <property type="evidence" value="ECO:0007669"/>
    <property type="project" value="InterPro"/>
</dbReference>
<dbReference type="InterPro" id="IPR039261">
    <property type="entry name" value="FNR_nucleotide-bd"/>
</dbReference>
<proteinExistence type="inferred from homology"/>
<dbReference type="AlphaFoldDB" id="A0A7X0VI36"/>
<dbReference type="Pfam" id="PF00970">
    <property type="entry name" value="FAD_binding_6"/>
    <property type="match status" value="1"/>
</dbReference>
<dbReference type="PROSITE" id="PS01033">
    <property type="entry name" value="GLOBIN"/>
    <property type="match status" value="1"/>
</dbReference>
<dbReference type="Gene3D" id="1.10.490.10">
    <property type="entry name" value="Globins"/>
    <property type="match status" value="1"/>
</dbReference>
<name>A0A7X0VI36_9BACL</name>
<dbReference type="SUPFAM" id="SSF52343">
    <property type="entry name" value="Ferredoxin reductase-like, C-terminal NADP-linked domain"/>
    <property type="match status" value="1"/>
</dbReference>
<dbReference type="InterPro" id="IPR000971">
    <property type="entry name" value="Globin"/>
</dbReference>
<dbReference type="EMBL" id="JACJVP010000047">
    <property type="protein sequence ID" value="MBB6674561.1"/>
    <property type="molecule type" value="Genomic_DNA"/>
</dbReference>
<dbReference type="InterPro" id="IPR017938">
    <property type="entry name" value="Riboflavin_synthase-like_b-brl"/>
</dbReference>
<evidence type="ECO:0000256" key="5">
    <source>
        <dbReference type="ARBA" id="ARBA00022621"/>
    </source>
</evidence>
<evidence type="ECO:0000256" key="9">
    <source>
        <dbReference type="ARBA" id="ARBA00022857"/>
    </source>
</evidence>
<dbReference type="HAMAP" id="MF_01252">
    <property type="entry name" value="Hmp"/>
    <property type="match status" value="1"/>
</dbReference>
<accession>A0A7X0VI36</accession>
<dbReference type="GO" id="GO:0005344">
    <property type="term" value="F:oxygen carrier activity"/>
    <property type="evidence" value="ECO:0007669"/>
    <property type="project" value="UniProtKB-UniRule"/>
</dbReference>
<comment type="cofactor">
    <cofactor evidence="15">
        <name>heme b</name>
        <dbReference type="ChEBI" id="CHEBI:60344"/>
    </cofactor>
    <text evidence="15">Binds 1 heme b (iron(II)-protoporphyrin IX) group per subunit.</text>
</comment>
<keyword evidence="6 15" id="KW-0285">Flavoprotein</keyword>
<dbReference type="FunFam" id="2.40.30.10:FF:000034">
    <property type="entry name" value="Flavohemoprotein"/>
    <property type="match status" value="1"/>
</dbReference>
<dbReference type="GO" id="GO:0071500">
    <property type="term" value="P:cellular response to nitrosative stress"/>
    <property type="evidence" value="ECO:0007669"/>
    <property type="project" value="TreeGrafter"/>
</dbReference>
<gene>
    <name evidence="18" type="primary">hmpA</name>
    <name evidence="15" type="synonym">hmp</name>
    <name evidence="18" type="ORF">H7C19_28150</name>
</gene>
<dbReference type="GO" id="GO:0020037">
    <property type="term" value="F:heme binding"/>
    <property type="evidence" value="ECO:0007669"/>
    <property type="project" value="InterPro"/>
</dbReference>
<evidence type="ECO:0000256" key="6">
    <source>
        <dbReference type="ARBA" id="ARBA00022630"/>
    </source>
</evidence>
<keyword evidence="7 15" id="KW-0479">Metal-binding</keyword>
<feature type="binding site" evidence="15">
    <location>
        <begin position="206"/>
        <end position="209"/>
    </location>
    <ligand>
        <name>FAD</name>
        <dbReference type="ChEBI" id="CHEBI:57692"/>
    </ligand>
</feature>
<feature type="domain" description="FAD-binding FR-type" evidence="17">
    <location>
        <begin position="152"/>
        <end position="263"/>
    </location>
</feature>
<dbReference type="GO" id="GO:0019825">
    <property type="term" value="F:oxygen binding"/>
    <property type="evidence" value="ECO:0007669"/>
    <property type="project" value="InterPro"/>
</dbReference>
<comment type="function">
    <text evidence="15">Is involved in NO detoxification in an aerobic process, termed nitric oxide dioxygenase (NOD) reaction that utilizes O(2) and NAD(P)H to convert NO to nitrate, which protects the bacterium from various noxious nitrogen compounds. Therefore, plays a central role in the inducible response to nitrosative stress.</text>
</comment>
<dbReference type="InterPro" id="IPR001433">
    <property type="entry name" value="OxRdtase_FAD/NAD-bd"/>
</dbReference>
<feature type="binding site" description="proximal binding residue" evidence="15">
    <location>
        <position position="85"/>
    </location>
    <ligand>
        <name>heme b</name>
        <dbReference type="ChEBI" id="CHEBI:60344"/>
    </ligand>
    <ligandPart>
        <name>Fe</name>
        <dbReference type="ChEBI" id="CHEBI:18248"/>
    </ligandPart>
</feature>
<dbReference type="Gene3D" id="2.40.30.10">
    <property type="entry name" value="Translation factors"/>
    <property type="match status" value="1"/>
</dbReference>
<dbReference type="EC" id="1.14.12.17" evidence="15"/>
<dbReference type="CDD" id="cd06184">
    <property type="entry name" value="flavohem_like_fad_nad_binding"/>
    <property type="match status" value="1"/>
</dbReference>
<dbReference type="CDD" id="cd14777">
    <property type="entry name" value="Yhb1-globin-like"/>
    <property type="match status" value="1"/>
</dbReference>
<evidence type="ECO:0000256" key="3">
    <source>
        <dbReference type="ARBA" id="ARBA00022448"/>
    </source>
</evidence>
<dbReference type="RefSeq" id="WP_185672409.1">
    <property type="nucleotide sequence ID" value="NZ_JACJVP010000047.1"/>
</dbReference>
<evidence type="ECO:0000256" key="8">
    <source>
        <dbReference type="ARBA" id="ARBA00022827"/>
    </source>
</evidence>
<keyword evidence="19" id="KW-1185">Reference proteome</keyword>
<dbReference type="Pfam" id="PF00042">
    <property type="entry name" value="Globin"/>
    <property type="match status" value="1"/>
</dbReference>
<evidence type="ECO:0000259" key="17">
    <source>
        <dbReference type="PROSITE" id="PS51384"/>
    </source>
</evidence>
<sequence length="408" mass="45307">MLSESSIRIIQSTVPVLQIHGTSITKRFYERLFERHPDLLNLFNQANQEQGSQQAALANAVYEAAKHIDRLDTILPVVRSVAHKHRSLGVLPEHYPLVGQNLIAAIKDVLGEAATDEILQAWTEAYGVIADTFIGVESEMYGAAKERHGGWQGYRAFAVARKVRESDVIASFYLAPRDGGDLPRFEPGQYLSLKAEIPGEAHTHIRQYSLSDAPGKAYYRISVKREDSAPGRPAGLVSNYLHEQIEEGSVVWISAPAGDFALDRADARPVVLLSGGVGITPLASMLNVLSESDPHRQVTFIHAARNGDSHALKEAVEELVRNHSNIAAFWCYSNPTDRDRASNAFHAEGYIDLSWLQSIVPDRNASYYYCGPLPFMRTVSRLLRKWEIPAADMHYEFFGPAARLSDAE</sequence>
<dbReference type="NCBIfam" id="NF009805">
    <property type="entry name" value="PRK13289.1"/>
    <property type="match status" value="1"/>
</dbReference>
<dbReference type="InterPro" id="IPR017927">
    <property type="entry name" value="FAD-bd_FR_type"/>
</dbReference>
<reference evidence="18 19" key="1">
    <citation type="submission" date="2020-08" db="EMBL/GenBank/DDBJ databases">
        <title>Cohnella phylogeny.</title>
        <authorList>
            <person name="Dunlap C."/>
        </authorList>
    </citation>
    <scope>NUCLEOTIDE SEQUENCE [LARGE SCALE GENOMIC DNA]</scope>
    <source>
        <strain evidence="18 19">DSM 28246</strain>
    </source>
</reference>
<dbReference type="InterPro" id="IPR008333">
    <property type="entry name" value="Cbr1-like_FAD-bd_dom"/>
</dbReference>
<evidence type="ECO:0000256" key="13">
    <source>
        <dbReference type="ARBA" id="ARBA00048649"/>
    </source>
</evidence>
<dbReference type="GO" id="GO:0046210">
    <property type="term" value="P:nitric oxide catabolic process"/>
    <property type="evidence" value="ECO:0007669"/>
    <property type="project" value="TreeGrafter"/>
</dbReference>
<comment type="catalytic activity">
    <reaction evidence="13 15">
        <text>2 nitric oxide + NADH + 2 O2 = 2 nitrate + NAD(+) + H(+)</text>
        <dbReference type="Rhea" id="RHEA:19469"/>
        <dbReference type="ChEBI" id="CHEBI:15378"/>
        <dbReference type="ChEBI" id="CHEBI:15379"/>
        <dbReference type="ChEBI" id="CHEBI:16480"/>
        <dbReference type="ChEBI" id="CHEBI:17632"/>
        <dbReference type="ChEBI" id="CHEBI:57540"/>
        <dbReference type="ChEBI" id="CHEBI:57945"/>
        <dbReference type="EC" id="1.14.12.17"/>
    </reaction>
</comment>
<evidence type="ECO:0000313" key="19">
    <source>
        <dbReference type="Proteomes" id="UP000547209"/>
    </source>
</evidence>
<comment type="catalytic activity">
    <reaction evidence="14 15">
        <text>2 nitric oxide + NADPH + 2 O2 = 2 nitrate + NADP(+) + H(+)</text>
        <dbReference type="Rhea" id="RHEA:19465"/>
        <dbReference type="ChEBI" id="CHEBI:15378"/>
        <dbReference type="ChEBI" id="CHEBI:15379"/>
        <dbReference type="ChEBI" id="CHEBI:16480"/>
        <dbReference type="ChEBI" id="CHEBI:17632"/>
        <dbReference type="ChEBI" id="CHEBI:57783"/>
        <dbReference type="ChEBI" id="CHEBI:58349"/>
        <dbReference type="EC" id="1.14.12.17"/>
    </reaction>
</comment>
<feature type="binding site" evidence="15">
    <location>
        <begin position="276"/>
        <end position="281"/>
    </location>
    <ligand>
        <name>NADP(+)</name>
        <dbReference type="ChEBI" id="CHEBI:58349"/>
    </ligand>
</feature>
<dbReference type="GO" id="GO:0008941">
    <property type="term" value="F:nitric oxide dioxygenase NAD(P)H activity"/>
    <property type="evidence" value="ECO:0007669"/>
    <property type="project" value="UniProtKB-UniRule"/>
</dbReference>
<dbReference type="FunFam" id="1.10.490.10:FF:000003">
    <property type="entry name" value="Flavohemoprotein"/>
    <property type="match status" value="1"/>
</dbReference>
<dbReference type="InterPro" id="IPR009050">
    <property type="entry name" value="Globin-like_sf"/>
</dbReference>
<feature type="region of interest" description="Reductase" evidence="15">
    <location>
        <begin position="149"/>
        <end position="408"/>
    </location>
</feature>
<dbReference type="InterPro" id="IPR012292">
    <property type="entry name" value="Globin/Proto"/>
</dbReference>
<feature type="binding site" evidence="15">
    <location>
        <position position="190"/>
    </location>
    <ligand>
        <name>FAD</name>
        <dbReference type="ChEBI" id="CHEBI:57692"/>
    </ligand>
</feature>
<comment type="similarity">
    <text evidence="2 15">Belongs to the globin family. Two-domain flavohemoproteins subfamily.</text>
</comment>
<dbReference type="PANTHER" id="PTHR43396:SF3">
    <property type="entry name" value="FLAVOHEMOPROTEIN"/>
    <property type="match status" value="1"/>
</dbReference>
<dbReference type="SUPFAM" id="SSF46458">
    <property type="entry name" value="Globin-like"/>
    <property type="match status" value="1"/>
</dbReference>
<keyword evidence="8 15" id="KW-0274">FAD</keyword>
<feature type="active site" description="Charge relay system" evidence="15">
    <location>
        <position position="95"/>
    </location>
</feature>
<keyword evidence="9 15" id="KW-0521">NADP</keyword>
<feature type="active site" description="Charge relay system" evidence="15">
    <location>
        <position position="137"/>
    </location>
</feature>
<keyword evidence="12 15" id="KW-0520">NAD</keyword>
<comment type="cofactor">
    <cofactor evidence="15">
        <name>FAD</name>
        <dbReference type="ChEBI" id="CHEBI:57692"/>
    </cofactor>
    <text evidence="15">Binds 1 FAD per subunit.</text>
</comment>
<dbReference type="PANTHER" id="PTHR43396">
    <property type="entry name" value="FLAVOHEMOPROTEIN"/>
    <property type="match status" value="1"/>
</dbReference>
<feature type="site" description="Influences the redox potential of the prosthetic heme and FAD groups" evidence="15">
    <location>
        <position position="396"/>
    </location>
</feature>
<dbReference type="Pfam" id="PF00175">
    <property type="entry name" value="NAD_binding_1"/>
    <property type="match status" value="1"/>
</dbReference>
<evidence type="ECO:0000256" key="11">
    <source>
        <dbReference type="ARBA" id="ARBA00023004"/>
    </source>
</evidence>
<dbReference type="SUPFAM" id="SSF63380">
    <property type="entry name" value="Riboflavin synthase domain-like"/>
    <property type="match status" value="1"/>
</dbReference>
<feature type="domain" description="Globin" evidence="16">
    <location>
        <begin position="1"/>
        <end position="138"/>
    </location>
</feature>
<keyword evidence="10 15" id="KW-0560">Oxidoreductase</keyword>
<dbReference type="GO" id="GO:0009636">
    <property type="term" value="P:response to toxic substance"/>
    <property type="evidence" value="ECO:0007669"/>
    <property type="project" value="UniProtKB-KW"/>
</dbReference>
<evidence type="ECO:0000256" key="14">
    <source>
        <dbReference type="ARBA" id="ARBA00049433"/>
    </source>
</evidence>
<dbReference type="Gene3D" id="3.40.50.80">
    <property type="entry name" value="Nucleotide-binding domain of ferredoxin-NADP reductase (FNR) module"/>
    <property type="match status" value="1"/>
</dbReference>
<comment type="domain">
    <text evidence="15">Consists of two distinct domains; an N-terminal heme-containing oxygen-binding domain and a C-terminal reductase domain with binding sites for FAD and NAD(P)H.</text>
</comment>
<keyword evidence="4 15" id="KW-0349">Heme</keyword>
<evidence type="ECO:0000259" key="16">
    <source>
        <dbReference type="PROSITE" id="PS01033"/>
    </source>
</evidence>
<dbReference type="Proteomes" id="UP000547209">
    <property type="component" value="Unassembled WGS sequence"/>
</dbReference>
<keyword evidence="15" id="KW-0216">Detoxification</keyword>
<comment type="similarity">
    <text evidence="1 15">In the C-terminal section; belongs to the flavoprotein pyridine nucleotide cytochrome reductase family.</text>
</comment>
<feature type="binding site" evidence="15">
    <location>
        <begin position="397"/>
        <end position="400"/>
    </location>
    <ligand>
        <name>FAD</name>
        <dbReference type="ChEBI" id="CHEBI:57692"/>
    </ligand>
</feature>
<keyword evidence="3 15" id="KW-0813">Transport</keyword>
<keyword evidence="5 15" id="KW-0561">Oxygen transport</keyword>
<evidence type="ECO:0000256" key="4">
    <source>
        <dbReference type="ARBA" id="ARBA00022617"/>
    </source>
</evidence>
<feature type="site" description="Involved in heme-bound ligand stabilization and O-O bond activation" evidence="15">
    <location>
        <position position="29"/>
    </location>
</feature>
<evidence type="ECO:0000256" key="15">
    <source>
        <dbReference type="HAMAP-Rule" id="MF_01252"/>
    </source>
</evidence>
<dbReference type="PROSITE" id="PS51384">
    <property type="entry name" value="FAD_FR"/>
    <property type="match status" value="1"/>
</dbReference>
<feature type="site" description="Influences the redox potential of the prosthetic heme and FAD groups" evidence="15">
    <location>
        <position position="84"/>
    </location>
</feature>
<evidence type="ECO:0000256" key="10">
    <source>
        <dbReference type="ARBA" id="ARBA00023002"/>
    </source>
</evidence>
<dbReference type="FunFam" id="3.40.50.80:FF:000010">
    <property type="entry name" value="Flavohemoprotein"/>
    <property type="match status" value="1"/>
</dbReference>
<keyword evidence="11 15" id="KW-0408">Iron</keyword>
<evidence type="ECO:0000256" key="12">
    <source>
        <dbReference type="ARBA" id="ARBA00023027"/>
    </source>
</evidence>
<protein>
    <recommendedName>
        <fullName evidence="15">Flavohemoprotein</fullName>
    </recommendedName>
    <alternativeName>
        <fullName evidence="15">Flavohemoglobin</fullName>
    </alternativeName>
    <alternativeName>
        <fullName evidence="15">Hemoglobin-like protein</fullName>
    </alternativeName>
    <alternativeName>
        <fullName evidence="15">Nitric oxide dioxygenase</fullName>
        <shortName evidence="15">NO oxygenase</shortName>
        <shortName evidence="15">NOD</shortName>
        <ecNumber evidence="15">1.14.12.17</ecNumber>
    </alternativeName>
</protein>
<comment type="caution">
    <text evidence="18">The sequence shown here is derived from an EMBL/GenBank/DDBJ whole genome shotgun (WGS) entry which is preliminary data.</text>
</comment>